<proteinExistence type="predicted"/>
<dbReference type="RefSeq" id="XP_002491571.1">
    <property type="nucleotide sequence ID" value="XM_002491526.1"/>
</dbReference>
<dbReference type="AlphaFoldDB" id="C4R1B7"/>
<dbReference type="eggNOG" id="KOG1806">
    <property type="taxonomic scope" value="Eukaryota"/>
</dbReference>
<dbReference type="GO" id="GO:0071013">
    <property type="term" value="C:catalytic step 2 spliceosome"/>
    <property type="evidence" value="ECO:0007669"/>
    <property type="project" value="TreeGrafter"/>
</dbReference>
<dbReference type="KEGG" id="ppa:PAS_chr2-1_0647"/>
<dbReference type="EMBL" id="FN392320">
    <property type="protein sequence ID" value="CAY69291.1"/>
    <property type="molecule type" value="Genomic_DNA"/>
</dbReference>
<dbReference type="InterPro" id="IPR032174">
    <property type="entry name" value="Aquarius_N"/>
</dbReference>
<dbReference type="HOGENOM" id="CLU_278991_0_0_1"/>
<organism evidence="2 3">
    <name type="scientific">Komagataella phaffii (strain GS115 / ATCC 20864)</name>
    <name type="common">Yeast</name>
    <name type="synonym">Pichia pastoris</name>
    <dbReference type="NCBI Taxonomy" id="644223"/>
    <lineage>
        <taxon>Eukaryota</taxon>
        <taxon>Fungi</taxon>
        <taxon>Dikarya</taxon>
        <taxon>Ascomycota</taxon>
        <taxon>Saccharomycotina</taxon>
        <taxon>Pichiomycetes</taxon>
        <taxon>Pichiales</taxon>
        <taxon>Pichiaceae</taxon>
        <taxon>Komagataella</taxon>
    </lineage>
</organism>
<dbReference type="GO" id="GO:0003729">
    <property type="term" value="F:mRNA binding"/>
    <property type="evidence" value="ECO:0007669"/>
    <property type="project" value="TreeGrafter"/>
</dbReference>
<feature type="domain" description="RNA helicase aquarius N-terminal" evidence="1">
    <location>
        <begin position="5"/>
        <end position="153"/>
    </location>
</feature>
<dbReference type="InterPro" id="IPR045055">
    <property type="entry name" value="DNA2/NAM7-like"/>
</dbReference>
<accession>C4R1B7</accession>
<evidence type="ECO:0000313" key="2">
    <source>
        <dbReference type="EMBL" id="CAY69291.1"/>
    </source>
</evidence>
<dbReference type="Proteomes" id="UP000000314">
    <property type="component" value="Chromosome 2"/>
</dbReference>
<evidence type="ECO:0000259" key="1">
    <source>
        <dbReference type="Pfam" id="PF16399"/>
    </source>
</evidence>
<dbReference type="InParanoid" id="C4R1B7"/>
<dbReference type="Pfam" id="PF16399">
    <property type="entry name" value="Aquarius_N_1st"/>
    <property type="match status" value="1"/>
</dbReference>
<protein>
    <recommendedName>
        <fullName evidence="1">RNA helicase aquarius N-terminal domain-containing protein</fullName>
    </recommendedName>
</protein>
<dbReference type="PANTHER" id="PTHR10887">
    <property type="entry name" value="DNA2/NAM7 HELICASE FAMILY"/>
    <property type="match status" value="1"/>
</dbReference>
<dbReference type="Gene3D" id="3.40.50.300">
    <property type="entry name" value="P-loop containing nucleotide triphosphate hydrolases"/>
    <property type="match status" value="2"/>
</dbReference>
<keyword evidence="3" id="KW-1185">Reference proteome</keyword>
<dbReference type="OrthoDB" id="3981140at2759"/>
<dbReference type="InterPro" id="IPR027417">
    <property type="entry name" value="P-loop_NTPase"/>
</dbReference>
<dbReference type="SUPFAM" id="SSF52540">
    <property type="entry name" value="P-loop containing nucleoside triphosphate hydrolases"/>
    <property type="match status" value="1"/>
</dbReference>
<dbReference type="SMR" id="C4R1B7"/>
<evidence type="ECO:0000313" key="3">
    <source>
        <dbReference type="Proteomes" id="UP000000314"/>
    </source>
</evidence>
<gene>
    <name evidence="2" type="ordered locus">PAS_chr2-1_0647</name>
</gene>
<sequence length="1080" mass="124872">MTLHNLSENWWVELGSSNRQDRLKEVFCQLMQEELQTDALHHLLDTDVTTYLWEHFSEHSTEYHVALLVLLSNHLYYSFNDLQLLELFGNDSRFDLIVEFITSYTAKRHDGKYSEYIQSQMIQFMNSVFQNTHFPVLRKVTKRLTSIGTWHVLPNVSSLIPGDFQDLYKEAPPESWIYDLIQLDQSPNVQSLLLTLITQLPTRRFIGPLLKHLRYVSYIETFFPQVYSDKGFQVLVYYLDYPIDDITGQPILQENFLNNKVSIFDRIHLALFEQDQSFYQGLKKNFLQIWSHLSVERVEQVAISLDISTPLVKLSLSEIDYRRFVYNEIRHLQQVTECPLAIDEKTIFYEYKILPRIGNQYMDSADFCFRHSLLYHAEMCVLIFEELKKSLDRISVESADPLRFSGSSRKLCPVEELVLQDVKVWDSDVPIRQTAFTADIIVDTHQEKNSWSQLKPGDSLVLLHIIEPNQLDHNIQPQLGIKQLCLGQIHRLQATKKGKSLTISLKLDFHIQSANLAFIPEKLNSSNARTLFERSQMKLEVPEWYSSIFHHVDVSSFPLQTKDNIQLTNVQWAELSNSGFNTKSADSKRRKGIKSLSAPFIISFEEDIEIVVKSSPLLTSKVKENLTKEQTRVVLSTLKSRLTIVDGVPGSGKSLVSAVIANHFYKNFGESSLILTSSTRFVEELLDCPGFRIFIHEKTYDFEKDLSVLLDGIQQIAKQVDMNHLYGNDVTSSILFFKEYIQPEWEKLKGSPSTERNISLHKIFGSDTLEGMTEGYRKILQMIEGITFLRDILFFPPHQRITLLKKKAAFCVLSLDQLVKEDNLHFNNLIIDDAEQVPEFVSALPLKNVNRMALLGDSTKYSKFDEENKLSRFGHNCSLFHKLTATSPPLKLSSNLRQPEEIFNLYSTDPKHIQKNDQVQVIKVAGMPIQIENGNNQNIEEAEYCVYLYMLLNLTYSNRKTVIYTPFSAQKVLLEEIIRHRCPQNGLNVRLFSSVEQCDYSIMSYVNTSTWNVRFKLHVNVLSRPKLQVFIFIHPKLLSRIEAPFPLLRKQSPQLNVQGTTIKSKSELITLLKTKMAHHP</sequence>
<dbReference type="PANTHER" id="PTHR10887:SF5">
    <property type="entry name" value="RNA HELICASE AQUARIUS"/>
    <property type="match status" value="1"/>
</dbReference>
<dbReference type="GeneID" id="8199261"/>
<dbReference type="STRING" id="644223.C4R1B7"/>
<reference evidence="2 3" key="1">
    <citation type="journal article" date="2009" name="Nat. Biotechnol.">
        <title>Genome sequence of the recombinant protein production host Pichia pastoris.</title>
        <authorList>
            <person name="De Schutter K."/>
            <person name="Lin Y.C."/>
            <person name="Tiels P."/>
            <person name="Van Hecke A."/>
            <person name="Glinka S."/>
            <person name="Weber-Lehmann J."/>
            <person name="Rouze P."/>
            <person name="Van de Peer Y."/>
            <person name="Callewaert N."/>
        </authorList>
    </citation>
    <scope>NUCLEOTIDE SEQUENCE [LARGE SCALE GENOMIC DNA]</scope>
    <source>
        <strain evidence="3">GS115 / ATCC 20864</strain>
    </source>
</reference>
<name>C4R1B7_KOMPG</name>